<dbReference type="EMBL" id="QGKX02001521">
    <property type="protein sequence ID" value="KAF3515135.1"/>
    <property type="molecule type" value="Genomic_DNA"/>
</dbReference>
<evidence type="ECO:0000256" key="1">
    <source>
        <dbReference type="SAM" id="MobiDB-lite"/>
    </source>
</evidence>
<proteinExistence type="predicted"/>
<reference evidence="2" key="1">
    <citation type="submission" date="2019-12" db="EMBL/GenBank/DDBJ databases">
        <title>Genome sequencing and annotation of Brassica cretica.</title>
        <authorList>
            <person name="Studholme D.J."/>
            <person name="Sarris P."/>
        </authorList>
    </citation>
    <scope>NUCLEOTIDE SEQUENCE</scope>
    <source>
        <strain evidence="2">PFS-109/04</strain>
        <tissue evidence="2">Leaf</tissue>
    </source>
</reference>
<dbReference type="Proteomes" id="UP000712600">
    <property type="component" value="Unassembled WGS sequence"/>
</dbReference>
<gene>
    <name evidence="2" type="ORF">F2Q69_00005621</name>
</gene>
<evidence type="ECO:0000313" key="2">
    <source>
        <dbReference type="EMBL" id="KAF3515135.1"/>
    </source>
</evidence>
<accession>A0A8S9PIM4</accession>
<sequence>MRKNHRRRSSGDGTKTKRGFGGGTTRKRSSSAAARTQFGHLKHCRRLACRTSNGRRRSSISSQCHTVIDEAPSLFTLSIFFVFRVIRTLPTPSSAKLCEPKFTPSISVIGGKSRNSNFPKGHGFSVRANDE</sequence>
<evidence type="ECO:0000313" key="3">
    <source>
        <dbReference type="Proteomes" id="UP000712600"/>
    </source>
</evidence>
<comment type="caution">
    <text evidence="2">The sequence shown here is derived from an EMBL/GenBank/DDBJ whole genome shotgun (WGS) entry which is preliminary data.</text>
</comment>
<feature type="region of interest" description="Disordered" evidence="1">
    <location>
        <begin position="1"/>
        <end position="37"/>
    </location>
</feature>
<dbReference type="AlphaFoldDB" id="A0A8S9PIM4"/>
<protein>
    <submittedName>
        <fullName evidence="2">Uncharacterized protein</fullName>
    </submittedName>
</protein>
<name>A0A8S9PIM4_BRACR</name>
<organism evidence="2 3">
    <name type="scientific">Brassica cretica</name>
    <name type="common">Mustard</name>
    <dbReference type="NCBI Taxonomy" id="69181"/>
    <lineage>
        <taxon>Eukaryota</taxon>
        <taxon>Viridiplantae</taxon>
        <taxon>Streptophyta</taxon>
        <taxon>Embryophyta</taxon>
        <taxon>Tracheophyta</taxon>
        <taxon>Spermatophyta</taxon>
        <taxon>Magnoliopsida</taxon>
        <taxon>eudicotyledons</taxon>
        <taxon>Gunneridae</taxon>
        <taxon>Pentapetalae</taxon>
        <taxon>rosids</taxon>
        <taxon>malvids</taxon>
        <taxon>Brassicales</taxon>
        <taxon>Brassicaceae</taxon>
        <taxon>Brassiceae</taxon>
        <taxon>Brassica</taxon>
    </lineage>
</organism>